<dbReference type="Proteomes" id="UP001497623">
    <property type="component" value="Unassembled WGS sequence"/>
</dbReference>
<accession>A0AAV2SJS5</accession>
<feature type="non-terminal residue" evidence="1">
    <location>
        <position position="1"/>
    </location>
</feature>
<sequence length="233" mass="25458">APVAPTDVSVKLKGSDVNITWTRPLTCELGSQLSVWVSQDLVNEYLPAPIDYYSYHYTSQPMGCNVGEVILSSVGENGESYTSLEFLLTEITTLEVEQTSKHEITVVWVRPSCAERMRVAWYDGEFTGEEITTSLSGYIISGITGYDQKVLVCVTPETQGSNNQWLAGEEVCLEVTEPISTVSTTYSTTTTKLTTTTSESTIYSRTTTTTATTTGLSCYSCFDCPITSSTTTQ</sequence>
<evidence type="ECO:0008006" key="3">
    <source>
        <dbReference type="Google" id="ProtNLM"/>
    </source>
</evidence>
<keyword evidence="2" id="KW-1185">Reference proteome</keyword>
<gene>
    <name evidence="1" type="ORF">MNOR_LOCUS37181</name>
</gene>
<evidence type="ECO:0000313" key="1">
    <source>
        <dbReference type="EMBL" id="CAL4196491.1"/>
    </source>
</evidence>
<proteinExistence type="predicted"/>
<evidence type="ECO:0000313" key="2">
    <source>
        <dbReference type="Proteomes" id="UP001497623"/>
    </source>
</evidence>
<organism evidence="1 2">
    <name type="scientific">Meganyctiphanes norvegica</name>
    <name type="common">Northern krill</name>
    <name type="synonym">Thysanopoda norvegica</name>
    <dbReference type="NCBI Taxonomy" id="48144"/>
    <lineage>
        <taxon>Eukaryota</taxon>
        <taxon>Metazoa</taxon>
        <taxon>Ecdysozoa</taxon>
        <taxon>Arthropoda</taxon>
        <taxon>Crustacea</taxon>
        <taxon>Multicrustacea</taxon>
        <taxon>Malacostraca</taxon>
        <taxon>Eumalacostraca</taxon>
        <taxon>Eucarida</taxon>
        <taxon>Euphausiacea</taxon>
        <taxon>Euphausiidae</taxon>
        <taxon>Meganyctiphanes</taxon>
    </lineage>
</organism>
<dbReference type="AlphaFoldDB" id="A0AAV2SJS5"/>
<protein>
    <recommendedName>
        <fullName evidence="3">Fibronectin type-III domain-containing protein</fullName>
    </recommendedName>
</protein>
<name>A0AAV2SJS5_MEGNR</name>
<dbReference type="EMBL" id="CAXKWB010072909">
    <property type="protein sequence ID" value="CAL4196491.1"/>
    <property type="molecule type" value="Genomic_DNA"/>
</dbReference>
<reference evidence="1 2" key="1">
    <citation type="submission" date="2024-05" db="EMBL/GenBank/DDBJ databases">
        <authorList>
            <person name="Wallberg A."/>
        </authorList>
    </citation>
    <scope>NUCLEOTIDE SEQUENCE [LARGE SCALE GENOMIC DNA]</scope>
</reference>
<comment type="caution">
    <text evidence="1">The sequence shown here is derived from an EMBL/GenBank/DDBJ whole genome shotgun (WGS) entry which is preliminary data.</text>
</comment>